<reference evidence="1" key="2">
    <citation type="submission" date="2021-04" db="EMBL/GenBank/DDBJ databases">
        <authorList>
            <person name="Gilroy R."/>
        </authorList>
    </citation>
    <scope>NUCLEOTIDE SEQUENCE</scope>
    <source>
        <strain evidence="1">ChiSxjej5B17-1746</strain>
    </source>
</reference>
<name>A0A9D1R160_9BACT</name>
<proteinExistence type="predicted"/>
<evidence type="ECO:0000313" key="1">
    <source>
        <dbReference type="EMBL" id="HIW79059.1"/>
    </source>
</evidence>
<dbReference type="EMBL" id="DXGI01000305">
    <property type="protein sequence ID" value="HIW79059.1"/>
    <property type="molecule type" value="Genomic_DNA"/>
</dbReference>
<reference evidence="1" key="1">
    <citation type="journal article" date="2021" name="PeerJ">
        <title>Extensive microbial diversity within the chicken gut microbiome revealed by metagenomics and culture.</title>
        <authorList>
            <person name="Gilroy R."/>
            <person name="Ravi A."/>
            <person name="Getino M."/>
            <person name="Pursley I."/>
            <person name="Horton D.L."/>
            <person name="Alikhan N.F."/>
            <person name="Baker D."/>
            <person name="Gharbi K."/>
            <person name="Hall N."/>
            <person name="Watson M."/>
            <person name="Adriaenssens E.M."/>
            <person name="Foster-Nyarko E."/>
            <person name="Jarju S."/>
            <person name="Secka A."/>
            <person name="Antonio M."/>
            <person name="Oren A."/>
            <person name="Chaudhuri R.R."/>
            <person name="La Ragione R."/>
            <person name="Hildebrand F."/>
            <person name="Pallen M.J."/>
        </authorList>
    </citation>
    <scope>NUCLEOTIDE SEQUENCE</scope>
    <source>
        <strain evidence="1">ChiSxjej5B17-1746</strain>
    </source>
</reference>
<sequence>MSLSSALWPLRAGWPPLVCEAADGGAAWEPALLRAGVPRRNDVAPLPRPSGRHMGLSMADLIYGQVHLYPSRVELGLLAGTETRDVILWNAAFTPLDLMAVSSRSPAGTTLSGIAPGSIPPTGTAAGRLTVLASGPARQETVYTFLTSLGERKLEITALRVLLFPFWPEWSAGLETGYAFDTVVARDENGGEQRRPLARRPLRTLRATVWGDGVRGQRLHHLVHQGKDRVFGVPLWQEARRVAAVGPERDALTLDGPFEDCWNLSRLCGLIMIHERRRDAYVAASLAAKDPAGGTLFLSAPLDERFASGDLRVVPLFSGMLTRAEPRTVSDGFETWSVAFEELGASQPDLEGLPHAPADPSVPWLWPHRPDWSGEGPGGVASLSRIVRAVRGGVTEIGARQAVAPAAHRQSYLLRGDGIARLLDGVTALRGRWGRVRVRDPRRAFTLTRGSLPNQAMLYARDNGAREGFVPGQRLWLKVGASILGRALLGVEAGEEGEIVLHLDAELGMAVPPSTFVGREYLARLDTDRIDLRHETAGVARCDLSFCTLPEEVS</sequence>
<accession>A0A9D1R160</accession>
<organism evidence="1 2">
    <name type="scientific">Candidatus Bilophila faecipullorum</name>
    <dbReference type="NCBI Taxonomy" id="2838482"/>
    <lineage>
        <taxon>Bacteria</taxon>
        <taxon>Pseudomonadati</taxon>
        <taxon>Thermodesulfobacteriota</taxon>
        <taxon>Desulfovibrionia</taxon>
        <taxon>Desulfovibrionales</taxon>
        <taxon>Desulfovibrionaceae</taxon>
        <taxon>Bilophila</taxon>
    </lineage>
</organism>
<protein>
    <submittedName>
        <fullName evidence="1">Uncharacterized protein</fullName>
    </submittedName>
</protein>
<evidence type="ECO:0000313" key="2">
    <source>
        <dbReference type="Proteomes" id="UP000824264"/>
    </source>
</evidence>
<dbReference type="AlphaFoldDB" id="A0A9D1R160"/>
<comment type="caution">
    <text evidence="1">The sequence shown here is derived from an EMBL/GenBank/DDBJ whole genome shotgun (WGS) entry which is preliminary data.</text>
</comment>
<gene>
    <name evidence="1" type="ORF">H9874_07945</name>
</gene>
<dbReference type="Proteomes" id="UP000824264">
    <property type="component" value="Unassembled WGS sequence"/>
</dbReference>